<accession>A0AAE3JK41</accession>
<dbReference type="AlphaFoldDB" id="A0AAE3JK41"/>
<reference evidence="1" key="1">
    <citation type="submission" date="2021-08" db="EMBL/GenBank/DDBJ databases">
        <title>Comparative analyses of Brucepasteria parasyntrophica and Teretinema zuelzerae.</title>
        <authorList>
            <person name="Song Y."/>
            <person name="Brune A."/>
        </authorList>
    </citation>
    <scope>NUCLEOTIDE SEQUENCE</scope>
    <source>
        <strain evidence="1">DSM 1903</strain>
    </source>
</reference>
<proteinExistence type="predicted"/>
<protein>
    <recommendedName>
        <fullName evidence="3">Lipoprotein</fullName>
    </recommendedName>
</protein>
<dbReference type="Proteomes" id="UP001198163">
    <property type="component" value="Unassembled WGS sequence"/>
</dbReference>
<dbReference type="PROSITE" id="PS51257">
    <property type="entry name" value="PROKAR_LIPOPROTEIN"/>
    <property type="match status" value="1"/>
</dbReference>
<evidence type="ECO:0000313" key="1">
    <source>
        <dbReference type="EMBL" id="MCD1656051.1"/>
    </source>
</evidence>
<keyword evidence="2" id="KW-1185">Reference proteome</keyword>
<sequence>MKKLRFMFLIFYISILFISCSTIDQNIMLKPLETYYPVSASASIGNDKEILNSSDFKNAERFEIQKKIKVPLSVKEYELCIEEDLNKEILNTQFNGITELEINVTKINTFNNEWIVLERSIGGMLTVWGSFFLYMTSGSDVEAMILPASFVITGSGLIGASYYHKKIANVIYDLYVTGMKISY</sequence>
<dbReference type="RefSeq" id="WP_230758387.1">
    <property type="nucleotide sequence ID" value="NZ_JAINWA010000003.1"/>
</dbReference>
<evidence type="ECO:0000313" key="2">
    <source>
        <dbReference type="Proteomes" id="UP001198163"/>
    </source>
</evidence>
<dbReference type="EMBL" id="JAINWA010000003">
    <property type="protein sequence ID" value="MCD1656051.1"/>
    <property type="molecule type" value="Genomic_DNA"/>
</dbReference>
<evidence type="ECO:0008006" key="3">
    <source>
        <dbReference type="Google" id="ProtNLM"/>
    </source>
</evidence>
<name>A0AAE3JK41_9SPIR</name>
<comment type="caution">
    <text evidence="1">The sequence shown here is derived from an EMBL/GenBank/DDBJ whole genome shotgun (WGS) entry which is preliminary data.</text>
</comment>
<organism evidence="1 2">
    <name type="scientific">Teretinema zuelzerae</name>
    <dbReference type="NCBI Taxonomy" id="156"/>
    <lineage>
        <taxon>Bacteria</taxon>
        <taxon>Pseudomonadati</taxon>
        <taxon>Spirochaetota</taxon>
        <taxon>Spirochaetia</taxon>
        <taxon>Spirochaetales</taxon>
        <taxon>Treponemataceae</taxon>
        <taxon>Teretinema</taxon>
    </lineage>
</organism>
<gene>
    <name evidence="1" type="ORF">K7J14_15230</name>
</gene>